<evidence type="ECO:0000313" key="2">
    <source>
        <dbReference type="Proteomes" id="UP000217083"/>
    </source>
</evidence>
<proteinExistence type="predicted"/>
<gene>
    <name evidence="1" type="ORF">CIB95_11695</name>
</gene>
<organism evidence="1 2">
    <name type="scientific">Lottiidibacillus patelloidae</name>
    <dbReference type="NCBI Taxonomy" id="2670334"/>
    <lineage>
        <taxon>Bacteria</taxon>
        <taxon>Bacillati</taxon>
        <taxon>Bacillota</taxon>
        <taxon>Bacilli</taxon>
        <taxon>Bacillales</taxon>
        <taxon>Bacillaceae</taxon>
        <taxon>Lottiidibacillus</taxon>
    </lineage>
</organism>
<accession>A0A263BRU2</accession>
<dbReference type="GO" id="GO:0030420">
    <property type="term" value="P:establishment of competence for transformation"/>
    <property type="evidence" value="ECO:0007669"/>
    <property type="project" value="InterPro"/>
</dbReference>
<dbReference type="InterPro" id="IPR010461">
    <property type="entry name" value="ComK"/>
</dbReference>
<keyword evidence="2" id="KW-1185">Reference proteome</keyword>
<reference evidence="2" key="1">
    <citation type="submission" date="2017-08" db="EMBL/GenBank/DDBJ databases">
        <authorList>
            <person name="Huang Z."/>
        </authorList>
    </citation>
    <scope>NUCLEOTIDE SEQUENCE [LARGE SCALE GENOMIC DNA]</scope>
    <source>
        <strain evidence="2">SA5d-4</strain>
    </source>
</reference>
<dbReference type="EMBL" id="NPIA01000006">
    <property type="protein sequence ID" value="OZM56431.1"/>
    <property type="molecule type" value="Genomic_DNA"/>
</dbReference>
<name>A0A263BRU2_9BACI</name>
<dbReference type="Pfam" id="PF06338">
    <property type="entry name" value="ComK"/>
    <property type="match status" value="1"/>
</dbReference>
<sequence>MMTYFNNLFNKSLEKKGRIDMAGGITTQTLYLEKVNHPDHLTKIKNANENEAVFSKNSWKKLMDEACIISGSTYEGRRKAIQKTFQYIQRTVIPVFPEHGVVAVPTHSPDNDENIWLFFHHVLNIIEIDKNSVEVIFSNGEKKRINVSYESLDKQLMRAARVANRFTPFSPPQPPYGGDFSFSV</sequence>
<dbReference type="AlphaFoldDB" id="A0A263BRU2"/>
<evidence type="ECO:0008006" key="3">
    <source>
        <dbReference type="Google" id="ProtNLM"/>
    </source>
</evidence>
<dbReference type="Proteomes" id="UP000217083">
    <property type="component" value="Unassembled WGS sequence"/>
</dbReference>
<comment type="caution">
    <text evidence="1">The sequence shown here is derived from an EMBL/GenBank/DDBJ whole genome shotgun (WGS) entry which is preliminary data.</text>
</comment>
<evidence type="ECO:0000313" key="1">
    <source>
        <dbReference type="EMBL" id="OZM56431.1"/>
    </source>
</evidence>
<reference evidence="1 2" key="2">
    <citation type="submission" date="2017-09" db="EMBL/GenBank/DDBJ databases">
        <title>Bacillus patelloidae sp. nov., isolated from the intestinal tract of a marine limpet.</title>
        <authorList>
            <person name="Liu R."/>
            <person name="Dong C."/>
            <person name="Shao Z."/>
        </authorList>
    </citation>
    <scope>NUCLEOTIDE SEQUENCE [LARGE SCALE GENOMIC DNA]</scope>
    <source>
        <strain evidence="1 2">SA5d-4</strain>
    </source>
</reference>
<protein>
    <recommendedName>
        <fullName evidence="3">Competence protein</fullName>
    </recommendedName>
</protein>